<dbReference type="SMART" id="SM00298">
    <property type="entry name" value="CHROMO"/>
    <property type="match status" value="1"/>
</dbReference>
<keyword evidence="5" id="KW-1185">Reference proteome</keyword>
<gene>
    <name evidence="4" type="primary">Su(var)205</name>
    <name evidence="4" type="ORF">AWC38_SpisGene1673</name>
</gene>
<comment type="caution">
    <text evidence="4">The sequence shown here is derived from an EMBL/GenBank/DDBJ whole genome shotgun (WGS) entry which is preliminary data.</text>
</comment>
<proteinExistence type="predicted"/>
<organism evidence="4 5">
    <name type="scientific">Stylophora pistillata</name>
    <name type="common">Smooth cauliflower coral</name>
    <dbReference type="NCBI Taxonomy" id="50429"/>
    <lineage>
        <taxon>Eukaryota</taxon>
        <taxon>Metazoa</taxon>
        <taxon>Cnidaria</taxon>
        <taxon>Anthozoa</taxon>
        <taxon>Hexacorallia</taxon>
        <taxon>Scleractinia</taxon>
        <taxon>Astrocoeniina</taxon>
        <taxon>Pocilloporidae</taxon>
        <taxon>Stylophora</taxon>
    </lineage>
</organism>
<dbReference type="CDD" id="cd00024">
    <property type="entry name" value="CD_CSD"/>
    <property type="match status" value="1"/>
</dbReference>
<sequence>MLKRARHPPGFYASLFEEPRDRGCHLKYRPRSKPIALGVYQVERIVAKRIQAGKCEFFVQWKDYSAAENTWEPSEHIPEELIAAFESRCVDSVRIDECKERLALVFERGLKSPLGCNETIIMRHDVLRSIFPGLPSDLRSTSYLVNKEELLTAGFGPYLERILTVTGGGCRVNTPVKFKLLLGRSPAFLDESDRKTSSRPVEKVQVQFTKCYFTGQMQSAGKTVVLQKSGMESSANEDEREMMWQDLLGVLEMPTGENTNSAFSLQENTAYAILDGQNDPQEDPITTSQSHRWDHEMQMLVNESETQFRSLHNWMEENNSRSQCIQKSPCAVKSSKPISRSTVSVSQPSRMEKAGLNLHGTAAFSHDPQVRLAPLVAKIPTIQSGGNGAIESDIARNPSCRIQCMRKLFGILSLIFQAFEGPCTADVEEHYTSALQRALDEINRAKRLYE</sequence>
<dbReference type="InterPro" id="IPR051219">
    <property type="entry name" value="Heterochromatin_chromo-domain"/>
</dbReference>
<dbReference type="STRING" id="50429.A0A2B4SWB3"/>
<name>A0A2B4SWB3_STYPI</name>
<dbReference type="AlphaFoldDB" id="A0A2B4SWB3"/>
<dbReference type="Pfam" id="PF00385">
    <property type="entry name" value="Chromo"/>
    <property type="match status" value="1"/>
</dbReference>
<evidence type="ECO:0000259" key="3">
    <source>
        <dbReference type="PROSITE" id="PS50013"/>
    </source>
</evidence>
<dbReference type="PROSITE" id="PS50013">
    <property type="entry name" value="CHROMO_2"/>
    <property type="match status" value="1"/>
</dbReference>
<feature type="domain" description="Chromo" evidence="3">
    <location>
        <begin position="40"/>
        <end position="77"/>
    </location>
</feature>
<evidence type="ECO:0000313" key="4">
    <source>
        <dbReference type="EMBL" id="PFX33469.1"/>
    </source>
</evidence>
<evidence type="ECO:0000313" key="5">
    <source>
        <dbReference type="Proteomes" id="UP000225706"/>
    </source>
</evidence>
<dbReference type="GO" id="GO:0005634">
    <property type="term" value="C:nucleus"/>
    <property type="evidence" value="ECO:0007669"/>
    <property type="project" value="UniProtKB-SubCell"/>
</dbReference>
<dbReference type="InterPro" id="IPR000953">
    <property type="entry name" value="Chromo/chromo_shadow_dom"/>
</dbReference>
<protein>
    <submittedName>
        <fullName evidence="4">Heterochromatin protein 1</fullName>
    </submittedName>
</protein>
<dbReference type="InterPro" id="IPR023780">
    <property type="entry name" value="Chromo_domain"/>
</dbReference>
<keyword evidence="2" id="KW-0539">Nucleus</keyword>
<evidence type="ECO:0000256" key="1">
    <source>
        <dbReference type="ARBA" id="ARBA00004123"/>
    </source>
</evidence>
<evidence type="ECO:0000256" key="2">
    <source>
        <dbReference type="ARBA" id="ARBA00023242"/>
    </source>
</evidence>
<dbReference type="InterPro" id="IPR016197">
    <property type="entry name" value="Chromo-like_dom_sf"/>
</dbReference>
<dbReference type="SUPFAM" id="SSF54160">
    <property type="entry name" value="Chromo domain-like"/>
    <property type="match status" value="1"/>
</dbReference>
<accession>A0A2B4SWB3</accession>
<dbReference type="Gene3D" id="2.40.50.40">
    <property type="match status" value="1"/>
</dbReference>
<comment type="subcellular location">
    <subcellularLocation>
        <location evidence="1">Nucleus</location>
    </subcellularLocation>
</comment>
<reference evidence="5" key="1">
    <citation type="journal article" date="2017" name="bioRxiv">
        <title>Comparative analysis of the genomes of Stylophora pistillata and Acropora digitifera provides evidence for extensive differences between species of corals.</title>
        <authorList>
            <person name="Voolstra C.R."/>
            <person name="Li Y."/>
            <person name="Liew Y.J."/>
            <person name="Baumgarten S."/>
            <person name="Zoccola D."/>
            <person name="Flot J.-F."/>
            <person name="Tambutte S."/>
            <person name="Allemand D."/>
            <person name="Aranda M."/>
        </authorList>
    </citation>
    <scope>NUCLEOTIDE SEQUENCE [LARGE SCALE GENOMIC DNA]</scope>
</reference>
<dbReference type="Proteomes" id="UP000225706">
    <property type="component" value="Unassembled WGS sequence"/>
</dbReference>
<dbReference type="EMBL" id="LSMT01000012">
    <property type="protein sequence ID" value="PFX33469.1"/>
    <property type="molecule type" value="Genomic_DNA"/>
</dbReference>
<dbReference type="PANTHER" id="PTHR22812">
    <property type="entry name" value="CHROMOBOX PROTEIN"/>
    <property type="match status" value="1"/>
</dbReference>